<keyword evidence="3" id="KW-0804">Transcription</keyword>
<dbReference type="Gene3D" id="1.10.10.60">
    <property type="entry name" value="Homeodomain-like"/>
    <property type="match status" value="1"/>
</dbReference>
<feature type="domain" description="HTH araC/xylS-type" evidence="4">
    <location>
        <begin position="97"/>
        <end position="176"/>
    </location>
</feature>
<dbReference type="Pfam" id="PF12833">
    <property type="entry name" value="HTH_18"/>
    <property type="match status" value="1"/>
</dbReference>
<dbReference type="GO" id="GO:0043565">
    <property type="term" value="F:sequence-specific DNA binding"/>
    <property type="evidence" value="ECO:0007669"/>
    <property type="project" value="InterPro"/>
</dbReference>
<comment type="caution">
    <text evidence="5">The sequence shown here is derived from an EMBL/GenBank/DDBJ whole genome shotgun (WGS) entry which is preliminary data.</text>
</comment>
<dbReference type="SUPFAM" id="SSF46689">
    <property type="entry name" value="Homeodomain-like"/>
    <property type="match status" value="1"/>
</dbReference>
<dbReference type="InterPro" id="IPR009057">
    <property type="entry name" value="Homeodomain-like_sf"/>
</dbReference>
<dbReference type="RefSeq" id="WP_132108591.1">
    <property type="nucleotide sequence ID" value="NZ_SMFO01000001.1"/>
</dbReference>
<evidence type="ECO:0000313" key="5">
    <source>
        <dbReference type="EMBL" id="TDE06357.1"/>
    </source>
</evidence>
<keyword evidence="2" id="KW-0238">DNA-binding</keyword>
<dbReference type="PROSITE" id="PS00041">
    <property type="entry name" value="HTH_ARAC_FAMILY_1"/>
    <property type="match status" value="1"/>
</dbReference>
<dbReference type="InterPro" id="IPR018062">
    <property type="entry name" value="HTH_AraC-typ_CS"/>
</dbReference>
<dbReference type="InterPro" id="IPR018060">
    <property type="entry name" value="HTH_AraC"/>
</dbReference>
<dbReference type="Gene3D" id="3.30.70.100">
    <property type="match status" value="1"/>
</dbReference>
<keyword evidence="1" id="KW-0805">Transcription regulation</keyword>
<keyword evidence="6" id="KW-1185">Reference proteome</keyword>
<evidence type="ECO:0000256" key="3">
    <source>
        <dbReference type="ARBA" id="ARBA00023163"/>
    </source>
</evidence>
<evidence type="ECO:0000256" key="1">
    <source>
        <dbReference type="ARBA" id="ARBA00023015"/>
    </source>
</evidence>
<proteinExistence type="predicted"/>
<dbReference type="GO" id="GO:0003700">
    <property type="term" value="F:DNA-binding transcription factor activity"/>
    <property type="evidence" value="ECO:0007669"/>
    <property type="project" value="InterPro"/>
</dbReference>
<protein>
    <submittedName>
        <fullName evidence="5">AraC family transcriptional regulator</fullName>
    </submittedName>
</protein>
<dbReference type="EMBL" id="SMFO01000001">
    <property type="protein sequence ID" value="TDE06357.1"/>
    <property type="molecule type" value="Genomic_DNA"/>
</dbReference>
<dbReference type="AlphaFoldDB" id="A0A4R5D229"/>
<reference evidence="5 6" key="1">
    <citation type="submission" date="2019-03" db="EMBL/GenBank/DDBJ databases">
        <title>Flavobacterium TSA-D2 sp. nov., isolated from arctic soil.</title>
        <authorList>
            <person name="Chaudhary D.K."/>
        </authorList>
    </citation>
    <scope>NUCLEOTIDE SEQUENCE [LARGE SCALE GENOMIC DNA]</scope>
    <source>
        <strain evidence="5 6">TSA-D2</strain>
    </source>
</reference>
<name>A0A4R5D229_9FLAO</name>
<evidence type="ECO:0000259" key="4">
    <source>
        <dbReference type="PROSITE" id="PS01124"/>
    </source>
</evidence>
<gene>
    <name evidence="5" type="ORF">E0F98_01720</name>
</gene>
<evidence type="ECO:0000313" key="6">
    <source>
        <dbReference type="Proteomes" id="UP000294597"/>
    </source>
</evidence>
<sequence length="187" mass="21746">MLKLHIKNMVCNRCIMVVKSELEKFGLHTISVELGKIEIAEDLSKEKIVDLNRKLLNLGFLIIDDKKSQIVEKVKNLIVELVHFKDNRFTTNLSDYIVAAIGHDYSYISNLFSTQESNTIEHYYILQKIERVKELLVYDELSLNEIAFQLNYSSASHLSKQFKKVTAMTPTFFKNSEEQKRLSLENL</sequence>
<dbReference type="SMART" id="SM00342">
    <property type="entry name" value="HTH_ARAC"/>
    <property type="match status" value="1"/>
</dbReference>
<dbReference type="PANTHER" id="PTHR43280:SF31">
    <property type="entry name" value="TRANSCRIPTIONAL REGULATORY PROTEIN"/>
    <property type="match status" value="1"/>
</dbReference>
<dbReference type="PANTHER" id="PTHR43280">
    <property type="entry name" value="ARAC-FAMILY TRANSCRIPTIONAL REGULATOR"/>
    <property type="match status" value="1"/>
</dbReference>
<dbReference type="PROSITE" id="PS01124">
    <property type="entry name" value="HTH_ARAC_FAMILY_2"/>
    <property type="match status" value="1"/>
</dbReference>
<organism evidence="5 6">
    <name type="scientific">Flavobacterium hiemivividum</name>
    <dbReference type="NCBI Taxonomy" id="2541734"/>
    <lineage>
        <taxon>Bacteria</taxon>
        <taxon>Pseudomonadati</taxon>
        <taxon>Bacteroidota</taxon>
        <taxon>Flavobacteriia</taxon>
        <taxon>Flavobacteriales</taxon>
        <taxon>Flavobacteriaceae</taxon>
        <taxon>Flavobacterium</taxon>
    </lineage>
</organism>
<accession>A0A4R5D229</accession>
<dbReference type="Proteomes" id="UP000294597">
    <property type="component" value="Unassembled WGS sequence"/>
</dbReference>
<evidence type="ECO:0000256" key="2">
    <source>
        <dbReference type="ARBA" id="ARBA00023125"/>
    </source>
</evidence>